<evidence type="ECO:0000256" key="4">
    <source>
        <dbReference type="ARBA" id="ARBA00022833"/>
    </source>
</evidence>
<feature type="domain" description="DAPG hydrolase PhiG" evidence="6">
    <location>
        <begin position="49"/>
        <end position="253"/>
    </location>
</feature>
<keyword evidence="3" id="KW-0378">Hydrolase</keyword>
<sequence>MAHAYLGYRGDDGNTEYGGFFDPQMAALPAHVVDALHHGPQAEPLLLRLDSAATLLDDSYHPTENGYGRLANGAFQVSVRTDMPGVTPQMWDWWFGWHGSDTRRYKLWHPRAHASARWADGGGDGHYVGRISLIEEYLGSAYAKAAIRFIDPAAMGLDVNPGDSVAVCARLGSSEVPVDIGWFVHHVRSTPAGAEMRSRFWMGGPYVGVRHGNLLANTVVRPVAARQLPDPRDLLVHCAQEMNHLAGFLPALHARFG</sequence>
<dbReference type="Pfam" id="PF18089">
    <property type="entry name" value="DAPG_hydrolase"/>
    <property type="match status" value="1"/>
</dbReference>
<comment type="cofactor">
    <cofactor evidence="1">
        <name>Zn(2+)</name>
        <dbReference type="ChEBI" id="CHEBI:29105"/>
    </cofactor>
</comment>
<evidence type="ECO:0000313" key="7">
    <source>
        <dbReference type="EMBL" id="MDN4516511.1"/>
    </source>
</evidence>
<keyword evidence="8" id="KW-1185">Reference proteome</keyword>
<organism evidence="7 8">
    <name type="scientific">Mycolicibacterium austroafricanum</name>
    <name type="common">Mycobacterium austroafricanum</name>
    <dbReference type="NCBI Taxonomy" id="39687"/>
    <lineage>
        <taxon>Bacteria</taxon>
        <taxon>Bacillati</taxon>
        <taxon>Actinomycetota</taxon>
        <taxon>Actinomycetes</taxon>
        <taxon>Mycobacteriales</taxon>
        <taxon>Mycobacteriaceae</taxon>
        <taxon>Mycolicibacterium</taxon>
    </lineage>
</organism>
<reference evidence="7" key="1">
    <citation type="submission" date="2023-07" db="EMBL/GenBank/DDBJ databases">
        <title>Degradation of tert-butanol by M. austroafricanum TBA100.</title>
        <authorList>
            <person name="Helbich S."/>
            <person name="Vainshtein Y."/>
        </authorList>
    </citation>
    <scope>NUCLEOTIDE SEQUENCE</scope>
    <source>
        <strain evidence="7">TBA100</strain>
    </source>
</reference>
<dbReference type="InterPro" id="IPR041526">
    <property type="entry name" value="DAPG_hydrolase"/>
</dbReference>
<dbReference type="EMBL" id="JAUHTC010000007">
    <property type="protein sequence ID" value="MDN4516511.1"/>
    <property type="molecule type" value="Genomic_DNA"/>
</dbReference>
<evidence type="ECO:0000256" key="5">
    <source>
        <dbReference type="ARBA" id="ARBA00023459"/>
    </source>
</evidence>
<evidence type="ECO:0000259" key="6">
    <source>
        <dbReference type="Pfam" id="PF18089"/>
    </source>
</evidence>
<protein>
    <recommendedName>
        <fullName evidence="6">DAPG hydrolase PhiG domain-containing protein</fullName>
    </recommendedName>
</protein>
<evidence type="ECO:0000256" key="3">
    <source>
        <dbReference type="ARBA" id="ARBA00022801"/>
    </source>
</evidence>
<dbReference type="Proteomes" id="UP001172687">
    <property type="component" value="Unassembled WGS sequence"/>
</dbReference>
<accession>A0ABT8H6X3</accession>
<keyword evidence="4" id="KW-0862">Zinc</keyword>
<keyword evidence="2" id="KW-0479">Metal-binding</keyword>
<proteinExistence type="inferred from homology"/>
<name>A0ABT8H6X3_MYCAO</name>
<comment type="caution">
    <text evidence="7">The sequence shown here is derived from an EMBL/GenBank/DDBJ whole genome shotgun (WGS) entry which is preliminary data.</text>
</comment>
<dbReference type="RefSeq" id="WP_205765391.1">
    <property type="nucleotide sequence ID" value="NZ_CP070380.1"/>
</dbReference>
<evidence type="ECO:0000313" key="8">
    <source>
        <dbReference type="Proteomes" id="UP001172687"/>
    </source>
</evidence>
<gene>
    <name evidence="7" type="ORF">QYF68_01560</name>
</gene>
<evidence type="ECO:0000256" key="2">
    <source>
        <dbReference type="ARBA" id="ARBA00022723"/>
    </source>
</evidence>
<evidence type="ECO:0000256" key="1">
    <source>
        <dbReference type="ARBA" id="ARBA00001947"/>
    </source>
</evidence>
<comment type="similarity">
    <text evidence="5">Belongs to the DAPG/phloretin hydrolase family.</text>
</comment>